<accession>A0A6I8M7T9</accession>
<keyword evidence="2" id="KW-1185">Reference proteome</keyword>
<evidence type="ECO:0000313" key="2">
    <source>
        <dbReference type="Proteomes" id="UP000399805"/>
    </source>
</evidence>
<organism evidence="1 2">
    <name type="scientific">Amycolatopsis camponoti</name>
    <dbReference type="NCBI Taxonomy" id="2606593"/>
    <lineage>
        <taxon>Bacteria</taxon>
        <taxon>Bacillati</taxon>
        <taxon>Actinomycetota</taxon>
        <taxon>Actinomycetes</taxon>
        <taxon>Pseudonocardiales</taxon>
        <taxon>Pseudonocardiaceae</taxon>
        <taxon>Amycolatopsis</taxon>
    </lineage>
</organism>
<dbReference type="EMBL" id="CABVGP010000003">
    <property type="protein sequence ID" value="VVJ23946.1"/>
    <property type="molecule type" value="Genomic_DNA"/>
</dbReference>
<protein>
    <submittedName>
        <fullName evidence="1">Uncharacterized protein</fullName>
    </submittedName>
</protein>
<name>A0A6I8M7T9_9PSEU</name>
<gene>
    <name evidence="1" type="ORF">AA23TX_08828</name>
</gene>
<sequence>MIVEDSAPPGVLIVGRLARGTAGEARRVVHVFGLDVAGSTSELVRTKCGEALSRAQVEWLAPGAGMPCEPCLGLTGGERARSPRRELGV</sequence>
<reference evidence="1 2" key="1">
    <citation type="submission" date="2019-09" db="EMBL/GenBank/DDBJ databases">
        <authorList>
            <person name="Leyn A S."/>
        </authorList>
    </citation>
    <scope>NUCLEOTIDE SEQUENCE [LARGE SCALE GENOMIC DNA]</scope>
    <source>
        <strain evidence="1">AA231_1</strain>
    </source>
</reference>
<proteinExistence type="predicted"/>
<dbReference type="AlphaFoldDB" id="A0A6I8M7T9"/>
<evidence type="ECO:0000313" key="1">
    <source>
        <dbReference type="EMBL" id="VVJ23946.1"/>
    </source>
</evidence>
<dbReference type="Proteomes" id="UP000399805">
    <property type="component" value="Unassembled WGS sequence"/>
</dbReference>